<comment type="similarity">
    <text evidence="1">Belongs to the 14-3-3 family.</text>
</comment>
<sequence>MASAEFEEKIYLARVAEQCERYDDMIDFLQILKQKTTDLTTDERNLVSVAYKNEVTTRRSAWRAISTIASNAKYEQYADVLKDYNDEIVDEMKKICDDIEIFCDDHFLQNAKDDESRVFFSKLKGDYFRYMAEVTTETQLKEYKDKALKAYSEAKEAAEGLLVSHPIRLGLALNFSVFYFEIMGKPKEACDLAKETFENAINAIDDMKEDDYKDAAMILQLLKDNITLWNAEFEDEDGDDRDGNEH</sequence>
<dbReference type="Pfam" id="PF00244">
    <property type="entry name" value="14-3-3"/>
    <property type="match status" value="1"/>
</dbReference>
<name>A0AAD1XT27_EUPCR</name>
<feature type="site" description="Interaction with phosphoserine on interacting protein" evidence="2">
    <location>
        <position position="129"/>
    </location>
</feature>
<protein>
    <recommendedName>
        <fullName evidence="3">14-3-3 domain-containing protein</fullName>
    </recommendedName>
</protein>
<dbReference type="AlphaFoldDB" id="A0AAD1XT27"/>
<dbReference type="Proteomes" id="UP001295684">
    <property type="component" value="Unassembled WGS sequence"/>
</dbReference>
<dbReference type="InterPro" id="IPR023410">
    <property type="entry name" value="14-3-3_domain"/>
</dbReference>
<dbReference type="SMART" id="SM00101">
    <property type="entry name" value="14_3_3"/>
    <property type="match status" value="1"/>
</dbReference>
<dbReference type="PANTHER" id="PTHR18860">
    <property type="entry name" value="14-3-3 PROTEIN"/>
    <property type="match status" value="1"/>
</dbReference>
<evidence type="ECO:0000256" key="2">
    <source>
        <dbReference type="PIRSR" id="PIRSR000868-1"/>
    </source>
</evidence>
<feature type="domain" description="14-3-3" evidence="3">
    <location>
        <begin position="7"/>
        <end position="243"/>
    </location>
</feature>
<dbReference type="CDD" id="cd08774">
    <property type="entry name" value="14-3-3"/>
    <property type="match status" value="1"/>
</dbReference>
<dbReference type="EMBL" id="CAMPGE010019766">
    <property type="protein sequence ID" value="CAI2378077.1"/>
    <property type="molecule type" value="Genomic_DNA"/>
</dbReference>
<organism evidence="4 5">
    <name type="scientific">Euplotes crassus</name>
    <dbReference type="NCBI Taxonomy" id="5936"/>
    <lineage>
        <taxon>Eukaryota</taxon>
        <taxon>Sar</taxon>
        <taxon>Alveolata</taxon>
        <taxon>Ciliophora</taxon>
        <taxon>Intramacronucleata</taxon>
        <taxon>Spirotrichea</taxon>
        <taxon>Hypotrichia</taxon>
        <taxon>Euplotida</taxon>
        <taxon>Euplotidae</taxon>
        <taxon>Moneuplotes</taxon>
    </lineage>
</organism>
<evidence type="ECO:0000313" key="5">
    <source>
        <dbReference type="Proteomes" id="UP001295684"/>
    </source>
</evidence>
<dbReference type="PRINTS" id="PR00305">
    <property type="entry name" value="1433ZETA"/>
</dbReference>
<dbReference type="SUPFAM" id="SSF48445">
    <property type="entry name" value="14-3-3 protein"/>
    <property type="match status" value="1"/>
</dbReference>
<dbReference type="InterPro" id="IPR000308">
    <property type="entry name" value="14-3-3"/>
</dbReference>
<gene>
    <name evidence="4" type="ORF">ECRASSUSDP1_LOCUS19469</name>
</gene>
<comment type="caution">
    <text evidence="4">The sequence shown here is derived from an EMBL/GenBank/DDBJ whole genome shotgun (WGS) entry which is preliminary data.</text>
</comment>
<proteinExistence type="inferred from homology"/>
<keyword evidence="5" id="KW-1185">Reference proteome</keyword>
<dbReference type="Gene3D" id="1.20.190.20">
    <property type="entry name" value="14-3-3 domain"/>
    <property type="match status" value="1"/>
</dbReference>
<evidence type="ECO:0000313" key="4">
    <source>
        <dbReference type="EMBL" id="CAI2378077.1"/>
    </source>
</evidence>
<dbReference type="InterPro" id="IPR036815">
    <property type="entry name" value="14-3-3_dom_sf"/>
</dbReference>
<evidence type="ECO:0000259" key="3">
    <source>
        <dbReference type="SMART" id="SM00101"/>
    </source>
</evidence>
<evidence type="ECO:0000256" key="1">
    <source>
        <dbReference type="ARBA" id="ARBA00006141"/>
    </source>
</evidence>
<dbReference type="PIRSF" id="PIRSF000868">
    <property type="entry name" value="14-3-3"/>
    <property type="match status" value="1"/>
</dbReference>
<reference evidence="4" key="1">
    <citation type="submission" date="2023-07" db="EMBL/GenBank/DDBJ databases">
        <authorList>
            <consortium name="AG Swart"/>
            <person name="Singh M."/>
            <person name="Singh A."/>
            <person name="Seah K."/>
            <person name="Emmerich C."/>
        </authorList>
    </citation>
    <scope>NUCLEOTIDE SEQUENCE</scope>
    <source>
        <strain evidence="4">DP1</strain>
    </source>
</reference>
<feature type="site" description="Interaction with phosphoserine on interacting protein" evidence="2">
    <location>
        <position position="59"/>
    </location>
</feature>
<accession>A0AAD1XT27</accession>